<accession>A0AB74CZW6</accession>
<dbReference type="Gene3D" id="1.10.10.60">
    <property type="entry name" value="Homeodomain-like"/>
    <property type="match status" value="1"/>
</dbReference>
<keyword evidence="2" id="KW-0238">DNA-binding</keyword>
<name>A0AB74CZW6_9BURK</name>
<evidence type="ECO:0000313" key="6">
    <source>
        <dbReference type="Proteomes" id="UP000273734"/>
    </source>
</evidence>
<dbReference type="PROSITE" id="PS01124">
    <property type="entry name" value="HTH_ARAC_FAMILY_2"/>
    <property type="match status" value="1"/>
</dbReference>
<feature type="domain" description="HTH araC/xylS-type" evidence="4">
    <location>
        <begin position="216"/>
        <end position="313"/>
    </location>
</feature>
<dbReference type="SMART" id="SM00342">
    <property type="entry name" value="HTH_ARAC"/>
    <property type="match status" value="1"/>
</dbReference>
<evidence type="ECO:0000259" key="4">
    <source>
        <dbReference type="PROSITE" id="PS01124"/>
    </source>
</evidence>
<comment type="caution">
    <text evidence="5">The sequence shown here is derived from an EMBL/GenBank/DDBJ whole genome shotgun (WGS) entry which is preliminary data.</text>
</comment>
<dbReference type="RefSeq" id="WP_095411698.1">
    <property type="nucleotide sequence ID" value="NZ_NQMX01000024.1"/>
</dbReference>
<dbReference type="AlphaFoldDB" id="A0AB74CZW6"/>
<dbReference type="EMBL" id="QTNY01000029">
    <property type="protein sequence ID" value="RQP70174.1"/>
    <property type="molecule type" value="Genomic_DNA"/>
</dbReference>
<dbReference type="Proteomes" id="UP000273734">
    <property type="component" value="Unassembled WGS sequence"/>
</dbReference>
<dbReference type="InterPro" id="IPR018062">
    <property type="entry name" value="HTH_AraC-typ_CS"/>
</dbReference>
<evidence type="ECO:0000313" key="5">
    <source>
        <dbReference type="EMBL" id="RQP70174.1"/>
    </source>
</evidence>
<protein>
    <submittedName>
        <fullName evidence="5">AraC family transcriptional regulator</fullName>
    </submittedName>
</protein>
<gene>
    <name evidence="5" type="ORF">DF015_30800</name>
</gene>
<dbReference type="PANTHER" id="PTHR47893:SF1">
    <property type="entry name" value="REGULATORY PROTEIN PCHR"/>
    <property type="match status" value="1"/>
</dbReference>
<evidence type="ECO:0000256" key="3">
    <source>
        <dbReference type="ARBA" id="ARBA00023163"/>
    </source>
</evidence>
<organism evidence="5 6">
    <name type="scientific">Burkholderia ubonensis</name>
    <dbReference type="NCBI Taxonomy" id="101571"/>
    <lineage>
        <taxon>Bacteria</taxon>
        <taxon>Pseudomonadati</taxon>
        <taxon>Pseudomonadota</taxon>
        <taxon>Betaproteobacteria</taxon>
        <taxon>Burkholderiales</taxon>
        <taxon>Burkholderiaceae</taxon>
        <taxon>Burkholderia</taxon>
        <taxon>Burkholderia cepacia complex</taxon>
    </lineage>
</organism>
<dbReference type="Pfam" id="PF12833">
    <property type="entry name" value="HTH_18"/>
    <property type="match status" value="1"/>
</dbReference>
<dbReference type="PANTHER" id="PTHR47893">
    <property type="entry name" value="REGULATORY PROTEIN PCHR"/>
    <property type="match status" value="1"/>
</dbReference>
<reference evidence="5 6" key="1">
    <citation type="submission" date="2018-08" db="EMBL/GenBank/DDBJ databases">
        <title>Comparative analysis of Burkholderia isolates from Puerto Rico.</title>
        <authorList>
            <person name="Hall C."/>
            <person name="Sahl J."/>
            <person name="Wagner D."/>
        </authorList>
    </citation>
    <scope>NUCLEOTIDE SEQUENCE [LARGE SCALE GENOMIC DNA]</scope>
    <source>
        <strain evidence="5 6">Bp8964</strain>
    </source>
</reference>
<evidence type="ECO:0000256" key="1">
    <source>
        <dbReference type="ARBA" id="ARBA00023015"/>
    </source>
</evidence>
<keyword evidence="3" id="KW-0804">Transcription</keyword>
<dbReference type="InterPro" id="IPR009057">
    <property type="entry name" value="Homeodomain-like_sf"/>
</dbReference>
<dbReference type="InterPro" id="IPR018060">
    <property type="entry name" value="HTH_AraC"/>
</dbReference>
<evidence type="ECO:0000256" key="2">
    <source>
        <dbReference type="ARBA" id="ARBA00023125"/>
    </source>
</evidence>
<dbReference type="PROSITE" id="PS00041">
    <property type="entry name" value="HTH_ARAC_FAMILY_1"/>
    <property type="match status" value="1"/>
</dbReference>
<proteinExistence type="predicted"/>
<dbReference type="GO" id="GO:0003700">
    <property type="term" value="F:DNA-binding transcription factor activity"/>
    <property type="evidence" value="ECO:0007669"/>
    <property type="project" value="InterPro"/>
</dbReference>
<dbReference type="InterPro" id="IPR053142">
    <property type="entry name" value="PchR_regulatory_protein"/>
</dbReference>
<keyword evidence="1" id="KW-0805">Transcription regulation</keyword>
<sequence length="329" mass="36205">MHALTIPGASAVDVAPNQTWTVARGDAECGSYAVERLNCEPGFSVVRSSVLSERALTEACSHDGAERQLIVTIGLEGDSEFRDRRGERLPFSSGHTTVSVFRSGSGERRFAANRLVRQLRLIVSESTLSSFVGEDRCRQLLGPMLGHFEGFRQVALMANGGTSPHLRFFRNPDLLQQDGLSLRIHALSLLADQLRTIAPAPARPGRLGARDLDKLAHVEAFMRAHLDKPLNNAYLSASLGISEYKLKECFRQAYGTSPAQHLLELRMHRAQELLEAGHQVAETAYRVGYQHPSNLSAAFTRFFGRTPKSVLGNRSCRALLRSAECASHD</sequence>
<dbReference type="GO" id="GO:0043565">
    <property type="term" value="F:sequence-specific DNA binding"/>
    <property type="evidence" value="ECO:0007669"/>
    <property type="project" value="InterPro"/>
</dbReference>
<dbReference type="SUPFAM" id="SSF46689">
    <property type="entry name" value="Homeodomain-like"/>
    <property type="match status" value="2"/>
</dbReference>